<proteinExistence type="inferred from homology"/>
<evidence type="ECO:0000256" key="1">
    <source>
        <dbReference type="ARBA" id="ARBA00004123"/>
    </source>
</evidence>
<accession>A0ABD3QZM2</accession>
<name>A0ABD3QZM2_9STRA</name>
<evidence type="ECO:0000313" key="8">
    <source>
        <dbReference type="Proteomes" id="UP001516023"/>
    </source>
</evidence>
<dbReference type="PRINTS" id="PR00056">
    <property type="entry name" value="HSFDOMAIN"/>
</dbReference>
<dbReference type="InterPro" id="IPR036390">
    <property type="entry name" value="WH_DNA-bd_sf"/>
</dbReference>
<evidence type="ECO:0000256" key="3">
    <source>
        <dbReference type="ARBA" id="ARBA00023242"/>
    </source>
</evidence>
<feature type="region of interest" description="Disordered" evidence="5">
    <location>
        <begin position="1"/>
        <end position="135"/>
    </location>
</feature>
<evidence type="ECO:0000313" key="7">
    <source>
        <dbReference type="EMBL" id="KAL3805824.1"/>
    </source>
</evidence>
<dbReference type="InterPro" id="IPR000232">
    <property type="entry name" value="HSF_DNA-bd"/>
</dbReference>
<protein>
    <recommendedName>
        <fullName evidence="6">HSF-type DNA-binding domain-containing protein</fullName>
    </recommendedName>
</protein>
<keyword evidence="3" id="KW-0539">Nucleus</keyword>
<organism evidence="7 8">
    <name type="scientific">Cyclotella cryptica</name>
    <dbReference type="NCBI Taxonomy" id="29204"/>
    <lineage>
        <taxon>Eukaryota</taxon>
        <taxon>Sar</taxon>
        <taxon>Stramenopiles</taxon>
        <taxon>Ochrophyta</taxon>
        <taxon>Bacillariophyta</taxon>
        <taxon>Coscinodiscophyceae</taxon>
        <taxon>Thalassiosirophycidae</taxon>
        <taxon>Stephanodiscales</taxon>
        <taxon>Stephanodiscaceae</taxon>
        <taxon>Cyclotella</taxon>
    </lineage>
</organism>
<dbReference type="PANTHER" id="PTHR10015">
    <property type="entry name" value="HEAT SHOCK TRANSCRIPTION FACTOR"/>
    <property type="match status" value="1"/>
</dbReference>
<feature type="compositionally biased region" description="Polar residues" evidence="5">
    <location>
        <begin position="38"/>
        <end position="49"/>
    </location>
</feature>
<dbReference type="GO" id="GO:0005634">
    <property type="term" value="C:nucleus"/>
    <property type="evidence" value="ECO:0007669"/>
    <property type="project" value="UniProtKB-SubCell"/>
</dbReference>
<feature type="compositionally biased region" description="Basic and acidic residues" evidence="5">
    <location>
        <begin position="10"/>
        <end position="24"/>
    </location>
</feature>
<dbReference type="Pfam" id="PF00447">
    <property type="entry name" value="HSF_DNA-bind"/>
    <property type="match status" value="1"/>
</dbReference>
<dbReference type="SUPFAM" id="SSF46785">
    <property type="entry name" value="Winged helix' DNA-binding domain"/>
    <property type="match status" value="1"/>
</dbReference>
<dbReference type="AlphaFoldDB" id="A0ABD3QZM2"/>
<sequence>MNSSASAPQDQEHGAAEKPIHEEFAAAPPASCGPANQGEKSTSAQNNVGAGNESHTKADGSNEEQGSAAAPSKNTPDDAATAAAEMLLQVEKEIKKSMTKQSKSGGGEDVDKIPEEEDDEDADDDDDPAPRAAGKDKNLLVDHYYTDYAIISDKDLRLLDENSSSLPPPKNEAEKEAREKLKGMSCTYGPMRKSAGGVVQPFPGKLMEVLDRSDLLDIICWMPHGRAFIVKKPKLFAVDVLPRFFKQTKYLSFTRQLNLWGFKRITKGLDGGAYYHELFLRGRPYLAMRMKRHKVKGTGIKLTPNPKDEPLFYKDYPYMEQLNESRAIKPLPPLPLDRVGVPDQATTQGASGAGGDGVAAGMAHNSQHQQLQQMGQYQFPHATNMMGNPYLTSSQAGPLLGDVPSFLHNRPSHFSDNYASLSHHMSGIHPRSNPLSSSPMMGGTVGGNPVSYHHQTRNYENVLFAPGVSWGSVPNSSRVNDPIQDELNAMIRHRQATVTEGGMFPSQNLTSDRLLMESLRDMDRAAQLKREQQEISMFGRGGPSPSASAFSAPMRSNNFAFSGPSISNGLGNGPFDRYRQIGPQTGAFAGYQGFGFGPTGPSTSTAATGGALTPAVTGAGQESENLDNDHNVVESSVKEALREANHLEKLALAQRAKARNIALAGALKLKLSSRMGGSTPSVPPKDDGQEGNDGEGQVTGGTLGPQFGQEGMQYAV</sequence>
<reference evidence="7 8" key="1">
    <citation type="journal article" date="2020" name="G3 (Bethesda)">
        <title>Improved Reference Genome for Cyclotella cryptica CCMP332, a Model for Cell Wall Morphogenesis, Salinity Adaptation, and Lipid Production in Diatoms (Bacillariophyta).</title>
        <authorList>
            <person name="Roberts W.R."/>
            <person name="Downey K.M."/>
            <person name="Ruck E.C."/>
            <person name="Traller J.C."/>
            <person name="Alverson A.J."/>
        </authorList>
    </citation>
    <scope>NUCLEOTIDE SEQUENCE [LARGE SCALE GENOMIC DNA]</scope>
    <source>
        <strain evidence="7 8">CCMP332</strain>
    </source>
</reference>
<evidence type="ECO:0000256" key="2">
    <source>
        <dbReference type="ARBA" id="ARBA00023125"/>
    </source>
</evidence>
<evidence type="ECO:0000259" key="6">
    <source>
        <dbReference type="SMART" id="SM00415"/>
    </source>
</evidence>
<dbReference type="InterPro" id="IPR036388">
    <property type="entry name" value="WH-like_DNA-bd_sf"/>
</dbReference>
<comment type="similarity">
    <text evidence="4">Belongs to the HSF family.</text>
</comment>
<evidence type="ECO:0000256" key="5">
    <source>
        <dbReference type="SAM" id="MobiDB-lite"/>
    </source>
</evidence>
<dbReference type="SMART" id="SM00415">
    <property type="entry name" value="HSF"/>
    <property type="match status" value="1"/>
</dbReference>
<feature type="region of interest" description="Disordered" evidence="5">
    <location>
        <begin position="673"/>
        <end position="716"/>
    </location>
</feature>
<feature type="compositionally biased region" description="Acidic residues" evidence="5">
    <location>
        <begin position="114"/>
        <end position="127"/>
    </location>
</feature>
<keyword evidence="8" id="KW-1185">Reference proteome</keyword>
<gene>
    <name evidence="7" type="ORF">HJC23_007785</name>
</gene>
<dbReference type="Gene3D" id="1.10.10.10">
    <property type="entry name" value="Winged helix-like DNA-binding domain superfamily/Winged helix DNA-binding domain"/>
    <property type="match status" value="1"/>
</dbReference>
<comment type="subcellular location">
    <subcellularLocation>
        <location evidence="1">Nucleus</location>
    </subcellularLocation>
</comment>
<keyword evidence="2" id="KW-0238">DNA-binding</keyword>
<comment type="caution">
    <text evidence="7">The sequence shown here is derived from an EMBL/GenBank/DDBJ whole genome shotgun (WGS) entry which is preliminary data.</text>
</comment>
<dbReference type="GO" id="GO:0003677">
    <property type="term" value="F:DNA binding"/>
    <property type="evidence" value="ECO:0007669"/>
    <property type="project" value="UniProtKB-KW"/>
</dbReference>
<evidence type="ECO:0000256" key="4">
    <source>
        <dbReference type="RuleBase" id="RU004020"/>
    </source>
</evidence>
<dbReference type="FunFam" id="1.10.10.10:FF:000479">
    <property type="entry name" value="Predicted protein"/>
    <property type="match status" value="1"/>
</dbReference>
<feature type="domain" description="HSF-type DNA-binding" evidence="6">
    <location>
        <begin position="198"/>
        <end position="293"/>
    </location>
</feature>
<dbReference type="PANTHER" id="PTHR10015:SF206">
    <property type="entry name" value="HSF-TYPE DNA-BINDING DOMAIN-CONTAINING PROTEIN"/>
    <property type="match status" value="1"/>
</dbReference>
<dbReference type="Proteomes" id="UP001516023">
    <property type="component" value="Unassembled WGS sequence"/>
</dbReference>
<dbReference type="EMBL" id="JABMIG020000001">
    <property type="protein sequence ID" value="KAL3805824.1"/>
    <property type="molecule type" value="Genomic_DNA"/>
</dbReference>